<evidence type="ECO:0000313" key="1">
    <source>
        <dbReference type="EMBL" id="GCL63965.1"/>
    </source>
</evidence>
<sequence length="368" mass="40700">MDSRLLNNLNAQAGKARDPVVWAMAVCRAASHFAGHGKTEEAITAIKVVRAQFGKDLHFDIASWLMLAEGVLHYFKAEIPEAYDRIRRAYGLAIALRNNSAFPSCAAWMAHLEFNSCRYDEMAKHLHETFATAKYGDHQAIARASLVLATAFHIAGDFEQSRPWYERARLNAAAEGDDATVSATLHNMASIRASNTRLVDTFGGDAEKETKRVTLEASSSHVYDFAIGHRGLDFLARMLNGLIATIDRRFEDGIKAFEPIEIGKVPERLRPLILVDQAWCQINIGKPDLGLELAKEAKHGLSSVKDDDDLAYVHARIKQIAIACNESELATSAAEAALNALNRHQHFQRDLLAKLQAIDTDGKWKSPA</sequence>
<dbReference type="InterPro" id="IPR011990">
    <property type="entry name" value="TPR-like_helical_dom_sf"/>
</dbReference>
<dbReference type="AlphaFoldDB" id="A0A480AVZ8"/>
<reference evidence="2" key="1">
    <citation type="submission" date="2019-03" db="EMBL/GenBank/DDBJ databases">
        <title>Aquabacterium pictum sp.nov., the first bacteriochlorophyll a-containing freshwater bacterium in the genus Aquabacterium of the class Betaproteobacteria.</title>
        <authorList>
            <person name="Hirose S."/>
            <person name="Tank M."/>
            <person name="Hara E."/>
            <person name="Tamaki H."/>
            <person name="Takaichi S."/>
            <person name="Haruta S."/>
            <person name="Hanada S."/>
        </authorList>
    </citation>
    <scope>NUCLEOTIDE SEQUENCE [LARGE SCALE GENOMIC DNA]</scope>
    <source>
        <strain evidence="2">W35</strain>
    </source>
</reference>
<organism evidence="1 2">
    <name type="scientific">Pseudaquabacterium pictum</name>
    <dbReference type="NCBI Taxonomy" id="2315236"/>
    <lineage>
        <taxon>Bacteria</taxon>
        <taxon>Pseudomonadati</taxon>
        <taxon>Pseudomonadota</taxon>
        <taxon>Betaproteobacteria</taxon>
        <taxon>Burkholderiales</taxon>
        <taxon>Sphaerotilaceae</taxon>
        <taxon>Pseudaquabacterium</taxon>
    </lineage>
</organism>
<evidence type="ECO:0008006" key="3">
    <source>
        <dbReference type="Google" id="ProtNLM"/>
    </source>
</evidence>
<dbReference type="EMBL" id="BJCL01000007">
    <property type="protein sequence ID" value="GCL63965.1"/>
    <property type="molecule type" value="Genomic_DNA"/>
</dbReference>
<accession>A0A480AVZ8</accession>
<dbReference type="Proteomes" id="UP000301751">
    <property type="component" value="Unassembled WGS sequence"/>
</dbReference>
<gene>
    <name evidence="1" type="ORF">AQPW35_30460</name>
</gene>
<evidence type="ECO:0000313" key="2">
    <source>
        <dbReference type="Proteomes" id="UP000301751"/>
    </source>
</evidence>
<proteinExistence type="predicted"/>
<comment type="caution">
    <text evidence="1">The sequence shown here is derived from an EMBL/GenBank/DDBJ whole genome shotgun (WGS) entry which is preliminary data.</text>
</comment>
<dbReference type="OrthoDB" id="9148153at2"/>
<dbReference type="Gene3D" id="1.25.40.10">
    <property type="entry name" value="Tetratricopeptide repeat domain"/>
    <property type="match status" value="1"/>
</dbReference>
<dbReference type="RefSeq" id="WP_137733699.1">
    <property type="nucleotide sequence ID" value="NZ_BJCL01000007.1"/>
</dbReference>
<name>A0A480AVZ8_9BURK</name>
<protein>
    <recommendedName>
        <fullName evidence="3">MalT-like TPR region domain-containing protein</fullName>
    </recommendedName>
</protein>
<keyword evidence="2" id="KW-1185">Reference proteome</keyword>